<protein>
    <submittedName>
        <fullName evidence="1">Uncharacterized protein</fullName>
    </submittedName>
</protein>
<evidence type="ECO:0000313" key="1">
    <source>
        <dbReference type="EMBL" id="EFN64876.1"/>
    </source>
</evidence>
<dbReference type="InParanoid" id="E2ANW4"/>
<sequence>SRMKTLLIAFSDVKGMINKEFVPQGATIN</sequence>
<accession>E2ANW4</accession>
<organism evidence="2">
    <name type="scientific">Camponotus floridanus</name>
    <name type="common">Florida carpenter ant</name>
    <dbReference type="NCBI Taxonomy" id="104421"/>
    <lineage>
        <taxon>Eukaryota</taxon>
        <taxon>Metazoa</taxon>
        <taxon>Ecdysozoa</taxon>
        <taxon>Arthropoda</taxon>
        <taxon>Hexapoda</taxon>
        <taxon>Insecta</taxon>
        <taxon>Pterygota</taxon>
        <taxon>Neoptera</taxon>
        <taxon>Endopterygota</taxon>
        <taxon>Hymenoptera</taxon>
        <taxon>Apocrita</taxon>
        <taxon>Aculeata</taxon>
        <taxon>Formicoidea</taxon>
        <taxon>Formicidae</taxon>
        <taxon>Formicinae</taxon>
        <taxon>Camponotus</taxon>
    </lineage>
</organism>
<proteinExistence type="predicted"/>
<feature type="non-terminal residue" evidence="1">
    <location>
        <position position="29"/>
    </location>
</feature>
<feature type="non-terminal residue" evidence="1">
    <location>
        <position position="1"/>
    </location>
</feature>
<keyword evidence="2" id="KW-1185">Reference proteome</keyword>
<dbReference type="EMBL" id="GL441421">
    <property type="protein sequence ID" value="EFN64876.1"/>
    <property type="molecule type" value="Genomic_DNA"/>
</dbReference>
<dbReference type="AlphaFoldDB" id="E2ANW4"/>
<gene>
    <name evidence="1" type="ORF">EAG_04502</name>
</gene>
<evidence type="ECO:0000313" key="2">
    <source>
        <dbReference type="Proteomes" id="UP000000311"/>
    </source>
</evidence>
<name>E2ANW4_CAMFO</name>
<reference evidence="1 2" key="1">
    <citation type="journal article" date="2010" name="Science">
        <title>Genomic comparison of the ants Camponotus floridanus and Harpegnathos saltator.</title>
        <authorList>
            <person name="Bonasio R."/>
            <person name="Zhang G."/>
            <person name="Ye C."/>
            <person name="Mutti N.S."/>
            <person name="Fang X."/>
            <person name="Qin N."/>
            <person name="Donahue G."/>
            <person name="Yang P."/>
            <person name="Li Q."/>
            <person name="Li C."/>
            <person name="Zhang P."/>
            <person name="Huang Z."/>
            <person name="Berger S.L."/>
            <person name="Reinberg D."/>
            <person name="Wang J."/>
            <person name="Liebig J."/>
        </authorList>
    </citation>
    <scope>NUCLEOTIDE SEQUENCE [LARGE SCALE GENOMIC DNA]</scope>
    <source>
        <strain evidence="2">C129</strain>
    </source>
</reference>
<dbReference type="Proteomes" id="UP000000311">
    <property type="component" value="Unassembled WGS sequence"/>
</dbReference>